<organism evidence="1 2">
    <name type="scientific">Pandoraea eparura</name>
    <dbReference type="NCBI Taxonomy" id="2508291"/>
    <lineage>
        <taxon>Bacteria</taxon>
        <taxon>Pseudomonadati</taxon>
        <taxon>Pseudomonadota</taxon>
        <taxon>Betaproteobacteria</taxon>
        <taxon>Burkholderiales</taxon>
        <taxon>Burkholderiaceae</taxon>
        <taxon>Pandoraea</taxon>
    </lineage>
</organism>
<evidence type="ECO:0000313" key="1">
    <source>
        <dbReference type="EMBL" id="VVD77888.1"/>
    </source>
</evidence>
<dbReference type="Proteomes" id="UP000400981">
    <property type="component" value="Unassembled WGS sequence"/>
</dbReference>
<dbReference type="InterPro" id="IPR011990">
    <property type="entry name" value="TPR-like_helical_dom_sf"/>
</dbReference>
<dbReference type="Pfam" id="PF06287">
    <property type="entry name" value="DUF1039"/>
    <property type="match status" value="1"/>
</dbReference>
<dbReference type="SUPFAM" id="SSF48452">
    <property type="entry name" value="TPR-like"/>
    <property type="match status" value="1"/>
</dbReference>
<dbReference type="Gene3D" id="1.25.40.10">
    <property type="entry name" value="Tetratricopeptide repeat domain"/>
    <property type="match status" value="1"/>
</dbReference>
<protein>
    <submittedName>
        <fullName evidence="1">Type III secretion apparatus</fullName>
    </submittedName>
</protein>
<gene>
    <name evidence="1" type="ORF">PEP31012_00937</name>
</gene>
<sequence length="139" mass="14374">MTRAEPTPCAAVGQWLDAPVRQVVVELALAGAHHGMYSQARVILQALPSLVTDRQTCQWLHAALLIALGDTRAARAHLAEIAEIGPAGHGGNPTADVLARWLDAMDTCQSIAPVALAAPKALPAASSASSSSRSRPPSS</sequence>
<reference evidence="1 2" key="1">
    <citation type="submission" date="2019-08" db="EMBL/GenBank/DDBJ databases">
        <authorList>
            <person name="Peeters C."/>
        </authorList>
    </citation>
    <scope>NUCLEOTIDE SEQUENCE [LARGE SCALE GENOMIC DNA]</scope>
    <source>
        <strain evidence="1 2">LMG 31012</strain>
    </source>
</reference>
<dbReference type="AlphaFoldDB" id="A0A5E4SU26"/>
<proteinExistence type="predicted"/>
<dbReference type="RefSeq" id="WP_150588203.1">
    <property type="nucleotide sequence ID" value="NZ_CABPSH010000002.1"/>
</dbReference>
<name>A0A5E4SU26_9BURK</name>
<dbReference type="EMBL" id="CABPSH010000002">
    <property type="protein sequence ID" value="VVD77888.1"/>
    <property type="molecule type" value="Genomic_DNA"/>
</dbReference>
<keyword evidence="2" id="KW-1185">Reference proteome</keyword>
<accession>A0A5E4SU26</accession>
<dbReference type="InterPro" id="IPR010437">
    <property type="entry name" value="T3SS_SsaH/EsaH"/>
</dbReference>
<dbReference type="OrthoDB" id="8943454at2"/>
<evidence type="ECO:0000313" key="2">
    <source>
        <dbReference type="Proteomes" id="UP000400981"/>
    </source>
</evidence>